<feature type="transmembrane region" description="Helical" evidence="8">
    <location>
        <begin position="481"/>
        <end position="503"/>
    </location>
</feature>
<name>A0ABS9T960_9PSEU</name>
<feature type="transmembrane region" description="Helical" evidence="8">
    <location>
        <begin position="163"/>
        <end position="186"/>
    </location>
</feature>
<feature type="transmembrane region" description="Helical" evidence="8">
    <location>
        <begin position="297"/>
        <end position="317"/>
    </location>
</feature>
<evidence type="ECO:0000256" key="3">
    <source>
        <dbReference type="ARBA" id="ARBA00022448"/>
    </source>
</evidence>
<feature type="transmembrane region" description="Helical" evidence="8">
    <location>
        <begin position="329"/>
        <end position="347"/>
    </location>
</feature>
<evidence type="ECO:0000256" key="6">
    <source>
        <dbReference type="ARBA" id="ARBA00022989"/>
    </source>
</evidence>
<dbReference type="Gene3D" id="1.10.3470.10">
    <property type="entry name" value="ABC transporter involved in vitamin B12 uptake, BtuC"/>
    <property type="match status" value="2"/>
</dbReference>
<keyword evidence="6 8" id="KW-1133">Transmembrane helix</keyword>
<feature type="transmembrane region" description="Helical" evidence="8">
    <location>
        <begin position="671"/>
        <end position="690"/>
    </location>
</feature>
<evidence type="ECO:0000313" key="10">
    <source>
        <dbReference type="Proteomes" id="UP001299970"/>
    </source>
</evidence>
<dbReference type="InterPro" id="IPR037294">
    <property type="entry name" value="ABC_BtuC-like"/>
</dbReference>
<dbReference type="InterPro" id="IPR000522">
    <property type="entry name" value="ABC_transptr_permease_BtuC"/>
</dbReference>
<dbReference type="PANTHER" id="PTHR30472:SF37">
    <property type="entry name" value="FE(3+) DICITRATE TRANSPORT SYSTEM PERMEASE PROTEIN FECD-RELATED"/>
    <property type="match status" value="1"/>
</dbReference>
<keyword evidence="3" id="KW-0813">Transport</keyword>
<dbReference type="PANTHER" id="PTHR30472">
    <property type="entry name" value="FERRIC ENTEROBACTIN TRANSPORT SYSTEM PERMEASE PROTEIN"/>
    <property type="match status" value="1"/>
</dbReference>
<comment type="caution">
    <text evidence="9">The sequence shown here is derived from an EMBL/GenBank/DDBJ whole genome shotgun (WGS) entry which is preliminary data.</text>
</comment>
<feature type="transmembrane region" description="Helical" evidence="8">
    <location>
        <begin position="640"/>
        <end position="659"/>
    </location>
</feature>
<accession>A0ABS9T960</accession>
<keyword evidence="10" id="KW-1185">Reference proteome</keyword>
<feature type="transmembrane region" description="Helical" evidence="8">
    <location>
        <begin position="455"/>
        <end position="475"/>
    </location>
</feature>
<dbReference type="Pfam" id="PF01032">
    <property type="entry name" value="FecCD"/>
    <property type="match status" value="2"/>
</dbReference>
<dbReference type="SUPFAM" id="SSF81345">
    <property type="entry name" value="ABC transporter involved in vitamin B12 uptake, BtuC"/>
    <property type="match status" value="2"/>
</dbReference>
<feature type="transmembrane region" description="Helical" evidence="8">
    <location>
        <begin position="554"/>
        <end position="573"/>
    </location>
</feature>
<protein>
    <submittedName>
        <fullName evidence="9">Iron ABC transporter permease</fullName>
    </submittedName>
</protein>
<dbReference type="NCBIfam" id="NF007867">
    <property type="entry name" value="PRK10577.1-3"/>
    <property type="match status" value="1"/>
</dbReference>
<keyword evidence="7 8" id="KW-0472">Membrane</keyword>
<proteinExistence type="inferred from homology"/>
<feature type="transmembrane region" description="Helical" evidence="8">
    <location>
        <begin position="110"/>
        <end position="130"/>
    </location>
</feature>
<feature type="transmembrane region" description="Helical" evidence="8">
    <location>
        <begin position="24"/>
        <end position="43"/>
    </location>
</feature>
<dbReference type="EMBL" id="JAKXMK010000004">
    <property type="protein sequence ID" value="MCH6165064.1"/>
    <property type="molecule type" value="Genomic_DNA"/>
</dbReference>
<evidence type="ECO:0000256" key="2">
    <source>
        <dbReference type="ARBA" id="ARBA00007935"/>
    </source>
</evidence>
<sequence>MSEAGVSEVSAVPRTTSSAAPSRVAAAAALGVGGVVLLAAVHLTQGTSGVGIDQLLGLLTGSDADGTAAVLVASRVPRLLAALVVGAALGVAGAALQSVSRNALAAPDTLGVNAGAYFAVVAAAAFGLAVPVELSALLAFAGGLAAAALVFALSGGGTGPTRLVLAGSAVALAFFALTSVLLLLFSQETTGLYAWGSGQLAQIGLEAVARMSPLVLLAVAGLVVLGRRLDVLGLGDDTASVLGVPVRSTRLLVIVLAVLLSAAAVTVAGPIGFVGLCAPAALRLVAPLVPGLRRHRVLLPMSALAGVGVVLAADVLVRLVLGGQAGVEVPTGVVTTVFGAVVLVAVARRFRESGPARQVAAAHSGRLRDRRGFLVVTGVTLAATTAVAVAGLLLGDTLLLTGDVLNWLTGRAGPITTFVLDTRVPRVIAALFAGAALAVAGTAVQAVCRNPLAEPALLGVSGGAGVAAVAVITFVPAVGVWALAGSAALGALLAATLVFGLAVRGGMASDRLVLIGVGVSYGAMALITVMVVATDPFNETKALTWLAGSTYGRTFPQVLPVVGALLLALALFVGRRNELDLLAVDDDTPQVLGIRLTQTRVLLLAAAALLTATAVAAIGVLAFVGLVAPHAARALVGARHARVLPVAALLGALLVGLADTIGRSVIAPAQLPAGALTSLIGTPYFAWLLWRSQHPSS</sequence>
<feature type="transmembrane region" description="Helical" evidence="8">
    <location>
        <begin position="137"/>
        <end position="157"/>
    </location>
</feature>
<reference evidence="9 10" key="1">
    <citation type="submission" date="2022-03" db="EMBL/GenBank/DDBJ databases">
        <title>Pseudonocardia alaer sp. nov., a novel actinomycete isolated from reed forest soil.</title>
        <authorList>
            <person name="Wang L."/>
        </authorList>
    </citation>
    <scope>NUCLEOTIDE SEQUENCE [LARGE SCALE GENOMIC DNA]</scope>
    <source>
        <strain evidence="9 10">Y-16303</strain>
    </source>
</reference>
<feature type="transmembrane region" description="Helical" evidence="8">
    <location>
        <begin position="79"/>
        <end position="98"/>
    </location>
</feature>
<dbReference type="Proteomes" id="UP001299970">
    <property type="component" value="Unassembled WGS sequence"/>
</dbReference>
<feature type="transmembrane region" description="Helical" evidence="8">
    <location>
        <begin position="373"/>
        <end position="394"/>
    </location>
</feature>
<evidence type="ECO:0000256" key="8">
    <source>
        <dbReference type="SAM" id="Phobius"/>
    </source>
</evidence>
<organism evidence="9 10">
    <name type="scientific">Pseudonocardia alaniniphila</name>
    <dbReference type="NCBI Taxonomy" id="75291"/>
    <lineage>
        <taxon>Bacteria</taxon>
        <taxon>Bacillati</taxon>
        <taxon>Actinomycetota</taxon>
        <taxon>Actinomycetes</taxon>
        <taxon>Pseudonocardiales</taxon>
        <taxon>Pseudonocardiaceae</taxon>
        <taxon>Pseudonocardia</taxon>
    </lineage>
</organism>
<gene>
    <name evidence="9" type="ORF">MMF94_05155</name>
</gene>
<feature type="transmembrane region" description="Helical" evidence="8">
    <location>
        <begin position="601"/>
        <end position="628"/>
    </location>
</feature>
<dbReference type="RefSeq" id="WP_241035100.1">
    <property type="nucleotide sequence ID" value="NZ_BAAAJF010000018.1"/>
</dbReference>
<comment type="similarity">
    <text evidence="2">Belongs to the binding-protein-dependent transport system permease family. FecCD subfamily.</text>
</comment>
<evidence type="ECO:0000313" key="9">
    <source>
        <dbReference type="EMBL" id="MCH6165064.1"/>
    </source>
</evidence>
<keyword evidence="4" id="KW-1003">Cell membrane</keyword>
<evidence type="ECO:0000256" key="5">
    <source>
        <dbReference type="ARBA" id="ARBA00022692"/>
    </source>
</evidence>
<comment type="subcellular location">
    <subcellularLocation>
        <location evidence="1">Cell membrane</location>
        <topology evidence="1">Multi-pass membrane protein</topology>
    </subcellularLocation>
</comment>
<dbReference type="CDD" id="cd06550">
    <property type="entry name" value="TM_ABC_iron-siderophores_like"/>
    <property type="match status" value="2"/>
</dbReference>
<evidence type="ECO:0000256" key="4">
    <source>
        <dbReference type="ARBA" id="ARBA00022475"/>
    </source>
</evidence>
<feature type="transmembrane region" description="Helical" evidence="8">
    <location>
        <begin position="427"/>
        <end position="448"/>
    </location>
</feature>
<keyword evidence="5 8" id="KW-0812">Transmembrane</keyword>
<evidence type="ECO:0000256" key="7">
    <source>
        <dbReference type="ARBA" id="ARBA00023136"/>
    </source>
</evidence>
<feature type="transmembrane region" description="Helical" evidence="8">
    <location>
        <begin position="512"/>
        <end position="534"/>
    </location>
</feature>
<feature type="transmembrane region" description="Helical" evidence="8">
    <location>
        <begin position="252"/>
        <end position="285"/>
    </location>
</feature>
<evidence type="ECO:0000256" key="1">
    <source>
        <dbReference type="ARBA" id="ARBA00004651"/>
    </source>
</evidence>